<evidence type="ECO:0000259" key="1">
    <source>
        <dbReference type="SMART" id="SM00897"/>
    </source>
</evidence>
<dbReference type="RefSeq" id="WP_007059080.1">
    <property type="nucleotide sequence ID" value="NZ_ACVI01000002.1"/>
</dbReference>
<protein>
    <recommendedName>
        <fullName evidence="5">FIST domain-containing protein</fullName>
    </recommendedName>
</protein>
<dbReference type="AlphaFoldDB" id="C6PN28"/>
<organism evidence="3 4">
    <name type="scientific">Clostridium carboxidivorans P7</name>
    <dbReference type="NCBI Taxonomy" id="536227"/>
    <lineage>
        <taxon>Bacteria</taxon>
        <taxon>Bacillati</taxon>
        <taxon>Bacillota</taxon>
        <taxon>Clostridia</taxon>
        <taxon>Eubacteriales</taxon>
        <taxon>Clostridiaceae</taxon>
        <taxon>Clostridium</taxon>
    </lineage>
</organism>
<dbReference type="Pfam" id="PF08495">
    <property type="entry name" value="FIST"/>
    <property type="match status" value="1"/>
</dbReference>
<evidence type="ECO:0000313" key="4">
    <source>
        <dbReference type="Proteomes" id="UP000004198"/>
    </source>
</evidence>
<dbReference type="SMART" id="SM01204">
    <property type="entry name" value="FIST_C"/>
    <property type="match status" value="1"/>
</dbReference>
<dbReference type="InterPro" id="IPR019494">
    <property type="entry name" value="FIST_C"/>
</dbReference>
<feature type="domain" description="FIST" evidence="1">
    <location>
        <begin position="28"/>
        <end position="218"/>
    </location>
</feature>
<sequence length="384" mass="42992">MKQYGFIYTDFMKMKSFIYSKNIDTECNILIQIFTGVIEIEFIRRIISEITSLLPQAEIIGSTTAGEIFEGKVCTKATIISFSIFEKTKVKTKILNNHDNENKLGNCIVKDLVEENTKVIILFSEGLLMSGHGIIKGIQKANSNIIVCGGKASDNGYFEKTFVFTKEKIIQNGVAAASLTGRELNVTTEYSFCWCSIGKLMTITKAINNRIFTINNIKTMDIYKKYLGDKVAEELPMSATEFPLIIKKDNINIARVPFKCHDDGSMTFLGNIETGDKVQFGYGNVNMIIDNSLNIVSSLQNKPIEGVFIYSCSIRRSFMQNNIELETIPLNRIAPAYGFFTYGEFFTGNNSNQLLNATMTILGLSEGEQVSRNNKEAIINKNVP</sequence>
<dbReference type="STRING" id="536227.Ccar_08445"/>
<feature type="domain" description="FIST C-domain" evidence="2">
    <location>
        <begin position="219"/>
        <end position="348"/>
    </location>
</feature>
<comment type="caution">
    <text evidence="3">The sequence shown here is derived from an EMBL/GenBank/DDBJ whole genome shotgun (WGS) entry which is preliminary data.</text>
</comment>
<name>C6PN28_9CLOT</name>
<dbReference type="Pfam" id="PF10442">
    <property type="entry name" value="FIST_C"/>
    <property type="match status" value="1"/>
</dbReference>
<evidence type="ECO:0008006" key="5">
    <source>
        <dbReference type="Google" id="ProtNLM"/>
    </source>
</evidence>
<gene>
    <name evidence="3" type="ORF">CcarbDRAFT_0195</name>
</gene>
<reference evidence="3 4" key="1">
    <citation type="submission" date="2009-06" db="EMBL/GenBank/DDBJ databases">
        <title>The draft genome of Clostridium carboxidivorans P7.</title>
        <authorList>
            <consortium name="US DOE Joint Genome Institute (JGI-PGF)"/>
            <person name="Lucas S."/>
            <person name="Copeland A."/>
            <person name="Lapidus A."/>
            <person name="Glavina del Rio T."/>
            <person name="Tice H."/>
            <person name="Bruce D."/>
            <person name="Goodwin L."/>
            <person name="Pitluck S."/>
            <person name="Larimer F."/>
            <person name="Land M.L."/>
            <person name="Hauser L."/>
            <person name="Hemme C.L."/>
        </authorList>
    </citation>
    <scope>NUCLEOTIDE SEQUENCE [LARGE SCALE GENOMIC DNA]</scope>
    <source>
        <strain evidence="3 4">P7</strain>
    </source>
</reference>
<keyword evidence="4" id="KW-1185">Reference proteome</keyword>
<proteinExistence type="predicted"/>
<accession>C6PN28</accession>
<evidence type="ECO:0000259" key="2">
    <source>
        <dbReference type="SMART" id="SM01204"/>
    </source>
</evidence>
<dbReference type="eggNOG" id="COG3287">
    <property type="taxonomic scope" value="Bacteria"/>
</dbReference>
<dbReference type="Proteomes" id="UP000004198">
    <property type="component" value="Unassembled WGS sequence"/>
</dbReference>
<dbReference type="SMART" id="SM00897">
    <property type="entry name" value="FIST"/>
    <property type="match status" value="1"/>
</dbReference>
<dbReference type="PANTHER" id="PTHR40252:SF2">
    <property type="entry name" value="BLR0328 PROTEIN"/>
    <property type="match status" value="1"/>
</dbReference>
<evidence type="ECO:0000313" key="3">
    <source>
        <dbReference type="EMBL" id="EET89361.1"/>
    </source>
</evidence>
<dbReference type="EMBL" id="ACVI01000002">
    <property type="protein sequence ID" value="EET89361.1"/>
    <property type="molecule type" value="Genomic_DNA"/>
</dbReference>
<dbReference type="InterPro" id="IPR013702">
    <property type="entry name" value="FIST_domain_N"/>
</dbReference>
<dbReference type="PANTHER" id="PTHR40252">
    <property type="entry name" value="BLR0328 PROTEIN"/>
    <property type="match status" value="1"/>
</dbReference>